<evidence type="ECO:0000313" key="2">
    <source>
        <dbReference type="Proteomes" id="UP000299102"/>
    </source>
</evidence>
<reference evidence="1 2" key="1">
    <citation type="journal article" date="2019" name="Commun. Biol.">
        <title>The bagworm genome reveals a unique fibroin gene that provides high tensile strength.</title>
        <authorList>
            <person name="Kono N."/>
            <person name="Nakamura H."/>
            <person name="Ohtoshi R."/>
            <person name="Tomita M."/>
            <person name="Numata K."/>
            <person name="Arakawa K."/>
        </authorList>
    </citation>
    <scope>NUCLEOTIDE SEQUENCE [LARGE SCALE GENOMIC DNA]</scope>
</reference>
<dbReference type="AlphaFoldDB" id="A0A4C1X2I0"/>
<evidence type="ECO:0000313" key="1">
    <source>
        <dbReference type="EMBL" id="GBP56485.1"/>
    </source>
</evidence>
<proteinExistence type="predicted"/>
<protein>
    <submittedName>
        <fullName evidence="1">Uncharacterized protein</fullName>
    </submittedName>
</protein>
<keyword evidence="2" id="KW-1185">Reference proteome</keyword>
<accession>A0A4C1X2I0</accession>
<name>A0A4C1X2I0_EUMVA</name>
<dbReference type="Proteomes" id="UP000299102">
    <property type="component" value="Unassembled WGS sequence"/>
</dbReference>
<dbReference type="EMBL" id="BGZK01000694">
    <property type="protein sequence ID" value="GBP56485.1"/>
    <property type="molecule type" value="Genomic_DNA"/>
</dbReference>
<sequence>MGQSRTTENLEYLTKVHAYEIADTNNLRKKACRSIRVSSMLIGNVVVHKTSTVTTQWCVMRARRGENPPVIQILRSDNQCNTRLIAHRGVLRAFGPWYVSFHLRTIWTFPLLLKLICKFSFPNIVSGITLSVSNGSLDADPMTVKFRLRSTMIEVSQRSY</sequence>
<organism evidence="1 2">
    <name type="scientific">Eumeta variegata</name>
    <name type="common">Bagworm moth</name>
    <name type="synonym">Eumeta japonica</name>
    <dbReference type="NCBI Taxonomy" id="151549"/>
    <lineage>
        <taxon>Eukaryota</taxon>
        <taxon>Metazoa</taxon>
        <taxon>Ecdysozoa</taxon>
        <taxon>Arthropoda</taxon>
        <taxon>Hexapoda</taxon>
        <taxon>Insecta</taxon>
        <taxon>Pterygota</taxon>
        <taxon>Neoptera</taxon>
        <taxon>Endopterygota</taxon>
        <taxon>Lepidoptera</taxon>
        <taxon>Glossata</taxon>
        <taxon>Ditrysia</taxon>
        <taxon>Tineoidea</taxon>
        <taxon>Psychidae</taxon>
        <taxon>Oiketicinae</taxon>
        <taxon>Eumeta</taxon>
    </lineage>
</organism>
<gene>
    <name evidence="1" type="ORF">EVAR_42677_1</name>
</gene>
<comment type="caution">
    <text evidence="1">The sequence shown here is derived from an EMBL/GenBank/DDBJ whole genome shotgun (WGS) entry which is preliminary data.</text>
</comment>